<reference evidence="3" key="1">
    <citation type="submission" date="2018-02" db="EMBL/GenBank/DDBJ databases">
        <authorList>
            <person name="Cohen D.B."/>
            <person name="Kent A.D."/>
        </authorList>
    </citation>
    <scope>NUCLEOTIDE SEQUENCE</scope>
</reference>
<organism evidence="3">
    <name type="scientific">Fagus sylvatica</name>
    <name type="common">Beechnut</name>
    <dbReference type="NCBI Taxonomy" id="28930"/>
    <lineage>
        <taxon>Eukaryota</taxon>
        <taxon>Viridiplantae</taxon>
        <taxon>Streptophyta</taxon>
        <taxon>Embryophyta</taxon>
        <taxon>Tracheophyta</taxon>
        <taxon>Spermatophyta</taxon>
        <taxon>Magnoliopsida</taxon>
        <taxon>eudicotyledons</taxon>
        <taxon>Gunneridae</taxon>
        <taxon>Pentapetalae</taxon>
        <taxon>rosids</taxon>
        <taxon>fabids</taxon>
        <taxon>Fagales</taxon>
        <taxon>Fagaceae</taxon>
        <taxon>Fagus</taxon>
    </lineage>
</organism>
<dbReference type="PANTHER" id="PTHR47481:SF10">
    <property type="entry name" value="COPIA-LIKE POLYPROTEIN_RETROTRANSPOSON"/>
    <property type="match status" value="1"/>
</dbReference>
<feature type="region of interest" description="Disordered" evidence="1">
    <location>
        <begin position="214"/>
        <end position="251"/>
    </location>
</feature>
<feature type="domain" description="Retrotransposon Copia-like N-terminal" evidence="2">
    <location>
        <begin position="30"/>
        <end position="67"/>
    </location>
</feature>
<evidence type="ECO:0000313" key="3">
    <source>
        <dbReference type="EMBL" id="SPD32329.1"/>
    </source>
</evidence>
<feature type="compositionally biased region" description="Low complexity" evidence="1">
    <location>
        <begin position="214"/>
        <end position="228"/>
    </location>
</feature>
<evidence type="ECO:0000256" key="1">
    <source>
        <dbReference type="SAM" id="MobiDB-lite"/>
    </source>
</evidence>
<name>A0A2N9J7A0_FAGSY</name>
<dbReference type="InterPro" id="IPR029472">
    <property type="entry name" value="Copia-like_N"/>
</dbReference>
<evidence type="ECO:0000259" key="2">
    <source>
        <dbReference type="Pfam" id="PF14244"/>
    </source>
</evidence>
<proteinExistence type="predicted"/>
<dbReference type="Pfam" id="PF14244">
    <property type="entry name" value="Retrotran_gag_3"/>
    <property type="match status" value="1"/>
</dbReference>
<gene>
    <name evidence="3" type="ORF">FSB_LOCUS60211</name>
</gene>
<dbReference type="EMBL" id="OIVN01006399">
    <property type="protein sequence ID" value="SPD32329.1"/>
    <property type="molecule type" value="Genomic_DNA"/>
</dbReference>
<dbReference type="AlphaFoldDB" id="A0A2N9J7A0"/>
<sequence>MSSPSTSSSSILAAPSTTKSSQSLSPIQHLITIKLNRDNYLLWKAQITPYFKGQHLFGFLDGTQPAPSQFLPLTSDASSQPTLNPEFITWHSQDQMILSALISSISETILAYVVKCATSHDGDSSISDYFHCFTHLINTLAAINQPLPLHESLSFLLVSLGSDYDSLVTFIQTQINPIALEDIYGHLLSHELRLSHNQPSVDLLATSTNFVHKGSSSRGGHSGQSSNSTSYFRGRNGFNTPRGRGRGRSHYPTTSNHPVCQVYHKPGHVALQCYHRFDNTYQFDNSPQMQALLATLQQTQDSNWYPDSGATHYVTSDLANLNLHADEYHSSEQI</sequence>
<dbReference type="PANTHER" id="PTHR47481">
    <property type="match status" value="1"/>
</dbReference>
<protein>
    <recommendedName>
        <fullName evidence="2">Retrotransposon Copia-like N-terminal domain-containing protein</fullName>
    </recommendedName>
</protein>
<accession>A0A2N9J7A0</accession>